<dbReference type="Gene3D" id="2.40.70.10">
    <property type="entry name" value="Acid Proteases"/>
    <property type="match status" value="1"/>
</dbReference>
<dbReference type="AlphaFoldDB" id="A0AAV6WWG9"/>
<feature type="domain" description="Retrotransposon gag" evidence="2">
    <location>
        <begin position="218"/>
        <end position="293"/>
    </location>
</feature>
<dbReference type="Proteomes" id="UP000826271">
    <property type="component" value="Unassembled WGS sequence"/>
</dbReference>
<proteinExistence type="predicted"/>
<organism evidence="3 4">
    <name type="scientific">Buddleja alternifolia</name>
    <dbReference type="NCBI Taxonomy" id="168488"/>
    <lineage>
        <taxon>Eukaryota</taxon>
        <taxon>Viridiplantae</taxon>
        <taxon>Streptophyta</taxon>
        <taxon>Embryophyta</taxon>
        <taxon>Tracheophyta</taxon>
        <taxon>Spermatophyta</taxon>
        <taxon>Magnoliopsida</taxon>
        <taxon>eudicotyledons</taxon>
        <taxon>Gunneridae</taxon>
        <taxon>Pentapetalae</taxon>
        <taxon>asterids</taxon>
        <taxon>lamiids</taxon>
        <taxon>Lamiales</taxon>
        <taxon>Scrophulariaceae</taxon>
        <taxon>Buddlejeae</taxon>
        <taxon>Buddleja</taxon>
    </lineage>
</organism>
<evidence type="ECO:0000259" key="2">
    <source>
        <dbReference type="Pfam" id="PF03732"/>
    </source>
</evidence>
<name>A0AAV6WWG9_9LAMI</name>
<gene>
    <name evidence="3" type="ORF">BUALT_Bualt10G0009000</name>
</gene>
<dbReference type="EMBL" id="WHWC01000010">
    <property type="protein sequence ID" value="KAG8374568.1"/>
    <property type="molecule type" value="Genomic_DNA"/>
</dbReference>
<keyword evidence="4" id="KW-1185">Reference proteome</keyword>
<dbReference type="Pfam" id="PF03732">
    <property type="entry name" value="Retrotrans_gag"/>
    <property type="match status" value="1"/>
</dbReference>
<dbReference type="InterPro" id="IPR005162">
    <property type="entry name" value="Retrotrans_gag_dom"/>
</dbReference>
<accession>A0AAV6WWG9</accession>
<feature type="region of interest" description="Disordered" evidence="1">
    <location>
        <begin position="147"/>
        <end position="174"/>
    </location>
</feature>
<protein>
    <recommendedName>
        <fullName evidence="2">Retrotransposon gag domain-containing protein</fullName>
    </recommendedName>
</protein>
<dbReference type="CDD" id="cd00303">
    <property type="entry name" value="retropepsin_like"/>
    <property type="match status" value="1"/>
</dbReference>
<sequence length="369" mass="42135">MDLELLIVAAALSRRQQPHLHQPTSVLLPQSFPAQTCRQLVHGEDEKVHQTARAGAAAAHHRRAAGHFRQPLLPHASSRRTVLFIRRFHYQQFTASHKILSNLAMAEGLRSAEMRRDIDSLKEQFSANIEHNEKMFEDIRSMIAAMETQHHQSHSPRSGEHEGTSDGRGNWGQGYQVPTKRSKIRFPHFNGEDLGGWIFRAEKFFEMDDTPLDTRVQLAAVHFEAKALQWHQNLMRAKLTRDLPPWGEYVQALHDRFGSLPFEDPMSELMTLRQMGSVREYLDKFDELLNNVDLNEGTMRLNGSAKGKTINILIDIGSTHNFLDVETAKRLGCRIEVTKPFPVSVADGNKLYSKATCTNFQWRIQVVQT</sequence>
<reference evidence="3" key="1">
    <citation type="submission" date="2019-10" db="EMBL/GenBank/DDBJ databases">
        <authorList>
            <person name="Zhang R."/>
            <person name="Pan Y."/>
            <person name="Wang J."/>
            <person name="Ma R."/>
            <person name="Yu S."/>
        </authorList>
    </citation>
    <scope>NUCLEOTIDE SEQUENCE</scope>
    <source>
        <strain evidence="3">LA-IB0</strain>
        <tissue evidence="3">Leaf</tissue>
    </source>
</reference>
<evidence type="ECO:0000256" key="1">
    <source>
        <dbReference type="SAM" id="MobiDB-lite"/>
    </source>
</evidence>
<dbReference type="InterPro" id="IPR021109">
    <property type="entry name" value="Peptidase_aspartic_dom_sf"/>
</dbReference>
<comment type="caution">
    <text evidence="3">The sequence shown here is derived from an EMBL/GenBank/DDBJ whole genome shotgun (WGS) entry which is preliminary data.</text>
</comment>
<evidence type="ECO:0000313" key="3">
    <source>
        <dbReference type="EMBL" id="KAG8374568.1"/>
    </source>
</evidence>
<evidence type="ECO:0000313" key="4">
    <source>
        <dbReference type="Proteomes" id="UP000826271"/>
    </source>
</evidence>